<sequence>MGLEQIDIVIACNRRVRENYLDPDDLKRLEEFANWRWIEFEGGGIQDANTHPEERAKLAGELPETVALILCHGAPRIDNELLACAPKLKLIGELEGDRFASRIDLEAAWERGIRTVDTTNGSSYPVAEWALGLLLISMRNAGALFRRIIAGQPTWKERSERETDPGYLHGDLYGKRVGLIGCGHIGRRLIKFLRPFEVEIWVHDPYLSSEMADVAGFLQTSLDNVLSQCDAIICLAPLTPKTEGMIGRSELNQIPSGSVLINVSRGPIIDSEALIERLKRGDIVAGLDVFDPEPIPSNSEIIKLENVFLSPHIAGVTATSYPRFFKLMVDEIKRYYEGHGNLFELTPRSLANRTGVEV</sequence>
<dbReference type="InterPro" id="IPR036291">
    <property type="entry name" value="NAD(P)-bd_dom_sf"/>
</dbReference>
<dbReference type="EC" id="1.1.1.95" evidence="6"/>
<dbReference type="GO" id="GO:0016618">
    <property type="term" value="F:hydroxypyruvate reductase [NAD(P)H] activity"/>
    <property type="evidence" value="ECO:0007669"/>
    <property type="project" value="TreeGrafter"/>
</dbReference>
<evidence type="ECO:0000313" key="6">
    <source>
        <dbReference type="EMBL" id="AWT60614.1"/>
    </source>
</evidence>
<dbReference type="InterPro" id="IPR006139">
    <property type="entry name" value="D-isomer_2_OHA_DH_cat_dom"/>
</dbReference>
<keyword evidence="2" id="KW-0520">NAD</keyword>
<comment type="similarity">
    <text evidence="3">Belongs to the D-isomer specific 2-hydroxyacid dehydrogenase family.</text>
</comment>
<evidence type="ECO:0000259" key="4">
    <source>
        <dbReference type="Pfam" id="PF00389"/>
    </source>
</evidence>
<evidence type="ECO:0000259" key="5">
    <source>
        <dbReference type="Pfam" id="PF02826"/>
    </source>
</evidence>
<protein>
    <submittedName>
        <fullName evidence="6">D-3-phosphoglycerate dehydrogenase</fullName>
        <ecNumber evidence="6">1.1.1.95</ecNumber>
    </submittedName>
</protein>
<feature type="domain" description="D-isomer specific 2-hydroxyacid dehydrogenase catalytic" evidence="4">
    <location>
        <begin position="51"/>
        <end position="339"/>
    </location>
</feature>
<feature type="domain" description="D-isomer specific 2-hydroxyacid dehydrogenase NAD-binding" evidence="5">
    <location>
        <begin position="143"/>
        <end position="314"/>
    </location>
</feature>
<dbReference type="GO" id="GO:0051287">
    <property type="term" value="F:NAD binding"/>
    <property type="evidence" value="ECO:0007669"/>
    <property type="project" value="InterPro"/>
</dbReference>
<dbReference type="GO" id="GO:0004617">
    <property type="term" value="F:phosphoglycerate dehydrogenase activity"/>
    <property type="evidence" value="ECO:0007669"/>
    <property type="project" value="UniProtKB-EC"/>
</dbReference>
<reference evidence="6 7" key="1">
    <citation type="submission" date="2018-06" db="EMBL/GenBank/DDBJ databases">
        <title>Draft Genome Sequence of a Novel Marine Bacterium Related to the Verrucomicrobia.</title>
        <authorList>
            <person name="Vosseberg J."/>
            <person name="Martijn J."/>
            <person name="Ettema T.J.G."/>
        </authorList>
    </citation>
    <scope>NUCLEOTIDE SEQUENCE [LARGE SCALE GENOMIC DNA]</scope>
    <source>
        <strain evidence="6">TARA_B100001123</strain>
    </source>
</reference>
<proteinExistence type="inferred from homology"/>
<dbReference type="GO" id="GO:0030267">
    <property type="term" value="F:glyoxylate reductase (NADPH) activity"/>
    <property type="evidence" value="ECO:0007669"/>
    <property type="project" value="TreeGrafter"/>
</dbReference>
<dbReference type="CDD" id="cd12167">
    <property type="entry name" value="2-Hacid_dh_8"/>
    <property type="match status" value="1"/>
</dbReference>
<dbReference type="KEGG" id="mtar:DF168_01830"/>
<accession>A0A2Z4AJL6</accession>
<dbReference type="Pfam" id="PF00389">
    <property type="entry name" value="2-Hacid_dh"/>
    <property type="match status" value="1"/>
</dbReference>
<dbReference type="GO" id="GO:0005829">
    <property type="term" value="C:cytosol"/>
    <property type="evidence" value="ECO:0007669"/>
    <property type="project" value="TreeGrafter"/>
</dbReference>
<dbReference type="SUPFAM" id="SSF52283">
    <property type="entry name" value="Formate/glycerate dehydrogenase catalytic domain-like"/>
    <property type="match status" value="1"/>
</dbReference>
<evidence type="ECO:0000256" key="3">
    <source>
        <dbReference type="RuleBase" id="RU003719"/>
    </source>
</evidence>
<dbReference type="PANTHER" id="PTHR10996:SF178">
    <property type="entry name" value="2-HYDROXYACID DEHYDROGENASE YGL185C-RELATED"/>
    <property type="match status" value="1"/>
</dbReference>
<dbReference type="SUPFAM" id="SSF51735">
    <property type="entry name" value="NAD(P)-binding Rossmann-fold domains"/>
    <property type="match status" value="1"/>
</dbReference>
<keyword evidence="1 3" id="KW-0560">Oxidoreductase</keyword>
<name>A0A2Z4AJL6_9BACT</name>
<dbReference type="EMBL" id="CP029803">
    <property type="protein sequence ID" value="AWT60614.1"/>
    <property type="molecule type" value="Genomic_DNA"/>
</dbReference>
<evidence type="ECO:0000256" key="1">
    <source>
        <dbReference type="ARBA" id="ARBA00023002"/>
    </source>
</evidence>
<dbReference type="Pfam" id="PF02826">
    <property type="entry name" value="2-Hacid_dh_C"/>
    <property type="match status" value="1"/>
</dbReference>
<dbReference type="AlphaFoldDB" id="A0A2Z4AJL6"/>
<gene>
    <name evidence="6" type="primary">serA_1</name>
    <name evidence="6" type="ORF">DF168_01830</name>
</gene>
<dbReference type="PANTHER" id="PTHR10996">
    <property type="entry name" value="2-HYDROXYACID DEHYDROGENASE-RELATED"/>
    <property type="match status" value="1"/>
</dbReference>
<evidence type="ECO:0000256" key="2">
    <source>
        <dbReference type="ARBA" id="ARBA00023027"/>
    </source>
</evidence>
<evidence type="ECO:0000313" key="7">
    <source>
        <dbReference type="Proteomes" id="UP000247465"/>
    </source>
</evidence>
<dbReference type="Proteomes" id="UP000247465">
    <property type="component" value="Chromosome"/>
</dbReference>
<organism evidence="6 7">
    <name type="scientific">Candidatus Moanibacter tarae</name>
    <dbReference type="NCBI Taxonomy" id="2200854"/>
    <lineage>
        <taxon>Bacteria</taxon>
        <taxon>Pseudomonadati</taxon>
        <taxon>Verrucomicrobiota</taxon>
        <taxon>Opitutia</taxon>
        <taxon>Puniceicoccales</taxon>
        <taxon>Puniceicoccales incertae sedis</taxon>
        <taxon>Candidatus Moanibacter</taxon>
    </lineage>
</organism>
<dbReference type="InterPro" id="IPR050223">
    <property type="entry name" value="D-isomer_2-hydroxyacid_DH"/>
</dbReference>
<dbReference type="Gene3D" id="3.40.50.720">
    <property type="entry name" value="NAD(P)-binding Rossmann-like Domain"/>
    <property type="match status" value="2"/>
</dbReference>
<dbReference type="InterPro" id="IPR006140">
    <property type="entry name" value="D-isomer_DH_NAD-bd"/>
</dbReference>